<dbReference type="EMBL" id="JANPWB010000009">
    <property type="protein sequence ID" value="KAJ1154315.1"/>
    <property type="molecule type" value="Genomic_DNA"/>
</dbReference>
<gene>
    <name evidence="2" type="ORF">NDU88_007068</name>
</gene>
<organism evidence="2 3">
    <name type="scientific">Pleurodeles waltl</name>
    <name type="common">Iberian ribbed newt</name>
    <dbReference type="NCBI Taxonomy" id="8319"/>
    <lineage>
        <taxon>Eukaryota</taxon>
        <taxon>Metazoa</taxon>
        <taxon>Chordata</taxon>
        <taxon>Craniata</taxon>
        <taxon>Vertebrata</taxon>
        <taxon>Euteleostomi</taxon>
        <taxon>Amphibia</taxon>
        <taxon>Batrachia</taxon>
        <taxon>Caudata</taxon>
        <taxon>Salamandroidea</taxon>
        <taxon>Salamandridae</taxon>
        <taxon>Pleurodelinae</taxon>
        <taxon>Pleurodeles</taxon>
    </lineage>
</organism>
<sequence length="69" mass="7572">MVCTPGTEIKEETSAEKGRRADEAGVTRKEDERRSQQPEKSQNASGDWTQTESAPEVSTVPTAAQEAHR</sequence>
<feature type="region of interest" description="Disordered" evidence="1">
    <location>
        <begin position="1"/>
        <end position="69"/>
    </location>
</feature>
<dbReference type="Proteomes" id="UP001066276">
    <property type="component" value="Chromosome 5"/>
</dbReference>
<evidence type="ECO:0000313" key="2">
    <source>
        <dbReference type="EMBL" id="KAJ1154315.1"/>
    </source>
</evidence>
<evidence type="ECO:0000256" key="1">
    <source>
        <dbReference type="SAM" id="MobiDB-lite"/>
    </source>
</evidence>
<dbReference type="AlphaFoldDB" id="A0AAV7RS32"/>
<name>A0AAV7RS32_PLEWA</name>
<evidence type="ECO:0000313" key="3">
    <source>
        <dbReference type="Proteomes" id="UP001066276"/>
    </source>
</evidence>
<protein>
    <submittedName>
        <fullName evidence="2">Uncharacterized protein</fullName>
    </submittedName>
</protein>
<accession>A0AAV7RS32</accession>
<reference evidence="2" key="1">
    <citation type="journal article" date="2022" name="bioRxiv">
        <title>Sequencing and chromosome-scale assembly of the giantPleurodeles waltlgenome.</title>
        <authorList>
            <person name="Brown T."/>
            <person name="Elewa A."/>
            <person name="Iarovenko S."/>
            <person name="Subramanian E."/>
            <person name="Araus A.J."/>
            <person name="Petzold A."/>
            <person name="Susuki M."/>
            <person name="Suzuki K.-i.T."/>
            <person name="Hayashi T."/>
            <person name="Toyoda A."/>
            <person name="Oliveira C."/>
            <person name="Osipova E."/>
            <person name="Leigh N.D."/>
            <person name="Simon A."/>
            <person name="Yun M.H."/>
        </authorList>
    </citation>
    <scope>NUCLEOTIDE SEQUENCE</scope>
    <source>
        <strain evidence="2">20211129_DDA</strain>
        <tissue evidence="2">Liver</tissue>
    </source>
</reference>
<keyword evidence="3" id="KW-1185">Reference proteome</keyword>
<proteinExistence type="predicted"/>
<feature type="compositionally biased region" description="Basic and acidic residues" evidence="1">
    <location>
        <begin position="8"/>
        <end position="37"/>
    </location>
</feature>
<feature type="compositionally biased region" description="Polar residues" evidence="1">
    <location>
        <begin position="38"/>
        <end position="53"/>
    </location>
</feature>
<comment type="caution">
    <text evidence="2">The sequence shown here is derived from an EMBL/GenBank/DDBJ whole genome shotgun (WGS) entry which is preliminary data.</text>
</comment>